<name>A0A6J8DBB1_MYTCO</name>
<dbReference type="AlphaFoldDB" id="A0A6J8DBB1"/>
<evidence type="ECO:0000256" key="5">
    <source>
        <dbReference type="SAM" id="Phobius"/>
    </source>
</evidence>
<dbReference type="InterPro" id="IPR002293">
    <property type="entry name" value="AA/rel_permease1"/>
</dbReference>
<evidence type="ECO:0000256" key="4">
    <source>
        <dbReference type="ARBA" id="ARBA00023136"/>
    </source>
</evidence>
<feature type="transmembrane region" description="Helical" evidence="5">
    <location>
        <begin position="61"/>
        <end position="83"/>
    </location>
</feature>
<accession>A0A6J8DBB1</accession>
<evidence type="ECO:0000256" key="2">
    <source>
        <dbReference type="ARBA" id="ARBA00022692"/>
    </source>
</evidence>
<dbReference type="Proteomes" id="UP000507470">
    <property type="component" value="Unassembled WGS sequence"/>
</dbReference>
<keyword evidence="4 5" id="KW-0472">Membrane</keyword>
<dbReference type="PANTHER" id="PTHR11785:SF528">
    <property type="entry name" value="AMINO ACID TRANSPORTER PROTEIN JHI-21"/>
    <property type="match status" value="1"/>
</dbReference>
<dbReference type="Pfam" id="PF13520">
    <property type="entry name" value="AA_permease_2"/>
    <property type="match status" value="1"/>
</dbReference>
<keyword evidence="7" id="KW-1185">Reference proteome</keyword>
<proteinExistence type="predicted"/>
<keyword evidence="2 5" id="KW-0812">Transmembrane</keyword>
<dbReference type="PANTHER" id="PTHR11785">
    <property type="entry name" value="AMINO ACID TRANSPORTER"/>
    <property type="match status" value="1"/>
</dbReference>
<dbReference type="OrthoDB" id="10062876at2759"/>
<dbReference type="GO" id="GO:0016020">
    <property type="term" value="C:membrane"/>
    <property type="evidence" value="ECO:0007669"/>
    <property type="project" value="UniProtKB-SubCell"/>
</dbReference>
<feature type="transmembrane region" description="Helical" evidence="5">
    <location>
        <begin position="29"/>
        <end position="49"/>
    </location>
</feature>
<evidence type="ECO:0000256" key="3">
    <source>
        <dbReference type="ARBA" id="ARBA00022989"/>
    </source>
</evidence>
<dbReference type="EMBL" id="CACVKT020007152">
    <property type="protein sequence ID" value="CAC5405978.1"/>
    <property type="molecule type" value="Genomic_DNA"/>
</dbReference>
<dbReference type="InterPro" id="IPR050598">
    <property type="entry name" value="AminoAcid_Transporter"/>
</dbReference>
<sequence>MIETNNVTLEKELRVTTEREDAVHIKRRLGFCSGVALIVGGIIGSGIFVSPKGILANTGSVGLSLVIWCVCGFISILSALVFAELGALVPKSGGDLGYLLAVVSRFPAFMYMWSQLITGPSGQIILGLTVAEYMSKAIFDKCGPSFLFKQIVAATVISE</sequence>
<reference evidence="6 7" key="1">
    <citation type="submission" date="2020-06" db="EMBL/GenBank/DDBJ databases">
        <authorList>
            <person name="Li R."/>
            <person name="Bekaert M."/>
        </authorList>
    </citation>
    <scope>NUCLEOTIDE SEQUENCE [LARGE SCALE GENOMIC DNA]</scope>
    <source>
        <strain evidence="7">wild</strain>
    </source>
</reference>
<evidence type="ECO:0000256" key="1">
    <source>
        <dbReference type="ARBA" id="ARBA00004141"/>
    </source>
</evidence>
<dbReference type="GO" id="GO:0015179">
    <property type="term" value="F:L-amino acid transmembrane transporter activity"/>
    <property type="evidence" value="ECO:0007669"/>
    <property type="project" value="TreeGrafter"/>
</dbReference>
<organism evidence="6 7">
    <name type="scientific">Mytilus coruscus</name>
    <name type="common">Sea mussel</name>
    <dbReference type="NCBI Taxonomy" id="42192"/>
    <lineage>
        <taxon>Eukaryota</taxon>
        <taxon>Metazoa</taxon>
        <taxon>Spiralia</taxon>
        <taxon>Lophotrochozoa</taxon>
        <taxon>Mollusca</taxon>
        <taxon>Bivalvia</taxon>
        <taxon>Autobranchia</taxon>
        <taxon>Pteriomorphia</taxon>
        <taxon>Mytilida</taxon>
        <taxon>Mytiloidea</taxon>
        <taxon>Mytilidae</taxon>
        <taxon>Mytilinae</taxon>
        <taxon>Mytilus</taxon>
    </lineage>
</organism>
<evidence type="ECO:0000313" key="7">
    <source>
        <dbReference type="Proteomes" id="UP000507470"/>
    </source>
</evidence>
<feature type="transmembrane region" description="Helical" evidence="5">
    <location>
        <begin position="95"/>
        <end position="113"/>
    </location>
</feature>
<dbReference type="Gene3D" id="1.20.1740.10">
    <property type="entry name" value="Amino acid/polyamine transporter I"/>
    <property type="match status" value="1"/>
</dbReference>
<comment type="subcellular location">
    <subcellularLocation>
        <location evidence="1">Membrane</location>
        <topology evidence="1">Multi-pass membrane protein</topology>
    </subcellularLocation>
</comment>
<protein>
    <recommendedName>
        <fullName evidence="8">SLC7A9</fullName>
    </recommendedName>
</protein>
<gene>
    <name evidence="6" type="ORF">MCOR_39609</name>
</gene>
<evidence type="ECO:0008006" key="8">
    <source>
        <dbReference type="Google" id="ProtNLM"/>
    </source>
</evidence>
<keyword evidence="3 5" id="KW-1133">Transmembrane helix</keyword>
<evidence type="ECO:0000313" key="6">
    <source>
        <dbReference type="EMBL" id="CAC5405978.1"/>
    </source>
</evidence>